<dbReference type="EMBL" id="CP090978">
    <property type="protein sequence ID" value="UJF33761.1"/>
    <property type="molecule type" value="Genomic_DNA"/>
</dbReference>
<dbReference type="Proteomes" id="UP001649230">
    <property type="component" value="Chromosome"/>
</dbReference>
<name>A0ABY3SII3_9BACL</name>
<keyword evidence="3" id="KW-1185">Reference proteome</keyword>
<sequence length="758" mass="87906">MTIDYDILKKSLADGDATTAAGIIYEVYLQHSHNVMKPILLSDCLPEPLQRDFDKKNKALKTFISACGLVRQKIDQNGRDNIDFSIQHMSTIKTILEIYKHNKSNTTELEDTELFIIPIPTIIHMLCVFLENQQRLALIEHEASIKGSKHIDLFSRNVADIGSNNGKISMESNLEAGIEMFNTLCSYLFYKGKKVLDKDLEVANDVSPYDIPNIEKMSLLALHRGMLNHLWELVKYREWEYSMQRNTEDEEYMYYEPMDEEYVKLESAAMIRYTYKDQLDIVKKEVLYNSLIHDLIPLESDLAQSIDLNDPQSLFRLETAKLMKLVQLYQKINNGAVKSLEFIDGDFWSQKTMGINKNISFDNYFLFISYLQALGSVYSEKSHEKFDDYNRGGYRHLAPRIEKELVVSNFREIFGVEHEVANELLNMLTFQPKANKDDFSDVFSQPLVYMGKKEIILVPALIKQLNIPRMIEQQFGIWNIDDAYKGKKFERYINMALSFNSSLNVNVGGLKIDDAFDGRSAEFDFIATFGEEILLIEMKCLRRPYSPKEIFQREHEVNYGVEQVNRRALVLQKDWNKIREVATIDLPVHPPDPTKIIKVVCLNIFNFTAKEKDDVIITDVSSLTKYFVNPLVEQFEVGETRKKVGEYSLWEKEYPTPLEFKEFLQKPHTIADIYDSLEPVSRSLMLIDSTNQPLGFLDFSLTSNPTDLANKRFKSLKQKLAIKENTARIRSNKDNRKKKLKQQRQSRKINKKNNLALG</sequence>
<evidence type="ECO:0000256" key="1">
    <source>
        <dbReference type="SAM" id="MobiDB-lite"/>
    </source>
</evidence>
<organism evidence="2 3">
    <name type="scientific">Paenibacillus hexagrammi</name>
    <dbReference type="NCBI Taxonomy" id="2908839"/>
    <lineage>
        <taxon>Bacteria</taxon>
        <taxon>Bacillati</taxon>
        <taxon>Bacillota</taxon>
        <taxon>Bacilli</taxon>
        <taxon>Bacillales</taxon>
        <taxon>Paenibacillaceae</taxon>
        <taxon>Paenibacillus</taxon>
    </lineage>
</organism>
<evidence type="ECO:0008006" key="4">
    <source>
        <dbReference type="Google" id="ProtNLM"/>
    </source>
</evidence>
<gene>
    <name evidence="2" type="ORF">L0M14_00375</name>
</gene>
<evidence type="ECO:0000313" key="3">
    <source>
        <dbReference type="Proteomes" id="UP001649230"/>
    </source>
</evidence>
<reference evidence="2 3" key="1">
    <citation type="journal article" date="2024" name="Int. J. Syst. Evol. Microbiol.">
        <title>Paenibacillus hexagrammi sp. nov., a novel bacterium isolated from the gut content of Hexagrammos agrammus.</title>
        <authorList>
            <person name="Jung H.K."/>
            <person name="Kim D.G."/>
            <person name="Zin H."/>
            <person name="Park J."/>
            <person name="Jung H."/>
            <person name="Kim Y.O."/>
            <person name="Kong H.J."/>
            <person name="Kim J.W."/>
            <person name="Kim Y.S."/>
        </authorList>
    </citation>
    <scope>NUCLEOTIDE SEQUENCE [LARGE SCALE GENOMIC DNA]</scope>
    <source>
        <strain evidence="2 3">YPD9-1</strain>
    </source>
</reference>
<dbReference type="RefSeq" id="WP_235120155.1">
    <property type="nucleotide sequence ID" value="NZ_CP090978.1"/>
</dbReference>
<accession>A0ABY3SII3</accession>
<feature type="compositionally biased region" description="Basic residues" evidence="1">
    <location>
        <begin position="735"/>
        <end position="751"/>
    </location>
</feature>
<evidence type="ECO:0000313" key="2">
    <source>
        <dbReference type="EMBL" id="UJF33761.1"/>
    </source>
</evidence>
<protein>
    <recommendedName>
        <fullName evidence="4">NERD domain-containing protein</fullName>
    </recommendedName>
</protein>
<proteinExistence type="predicted"/>
<feature type="region of interest" description="Disordered" evidence="1">
    <location>
        <begin position="731"/>
        <end position="758"/>
    </location>
</feature>